<evidence type="ECO:0008006" key="3">
    <source>
        <dbReference type="Google" id="ProtNLM"/>
    </source>
</evidence>
<dbReference type="RefSeq" id="WP_396678287.1">
    <property type="nucleotide sequence ID" value="NZ_JBIRPU010000005.1"/>
</dbReference>
<name>A0ABW7SHF1_9ACTN</name>
<keyword evidence="2" id="KW-1185">Reference proteome</keyword>
<dbReference type="Proteomes" id="UP001611075">
    <property type="component" value="Unassembled WGS sequence"/>
</dbReference>
<protein>
    <recommendedName>
        <fullName evidence="3">Pectate lyase</fullName>
    </recommendedName>
</protein>
<reference evidence="1 2" key="1">
    <citation type="submission" date="2024-10" db="EMBL/GenBank/DDBJ databases">
        <title>The Natural Products Discovery Center: Release of the First 8490 Sequenced Strains for Exploring Actinobacteria Biosynthetic Diversity.</title>
        <authorList>
            <person name="Kalkreuter E."/>
            <person name="Kautsar S.A."/>
            <person name="Yang D."/>
            <person name="Bader C.D."/>
            <person name="Teijaro C.N."/>
            <person name="Fluegel L."/>
            <person name="Davis C.M."/>
            <person name="Simpson J.R."/>
            <person name="Lauterbach L."/>
            <person name="Steele A.D."/>
            <person name="Gui C."/>
            <person name="Meng S."/>
            <person name="Li G."/>
            <person name="Viehrig K."/>
            <person name="Ye F."/>
            <person name="Su P."/>
            <person name="Kiefer A.F."/>
            <person name="Nichols A."/>
            <person name="Cepeda A.J."/>
            <person name="Yan W."/>
            <person name="Fan B."/>
            <person name="Jiang Y."/>
            <person name="Adhikari A."/>
            <person name="Zheng C.-J."/>
            <person name="Schuster L."/>
            <person name="Cowan T.M."/>
            <person name="Smanski M.J."/>
            <person name="Chevrette M.G."/>
            <person name="De Carvalho L.P.S."/>
            <person name="Shen B."/>
        </authorList>
    </citation>
    <scope>NUCLEOTIDE SEQUENCE [LARGE SCALE GENOMIC DNA]</scope>
    <source>
        <strain evidence="1 2">NPDC021253</strain>
    </source>
</reference>
<organism evidence="1 2">
    <name type="scientific">Micromonospora rubida</name>
    <dbReference type="NCBI Taxonomy" id="2697657"/>
    <lineage>
        <taxon>Bacteria</taxon>
        <taxon>Bacillati</taxon>
        <taxon>Actinomycetota</taxon>
        <taxon>Actinomycetes</taxon>
        <taxon>Micromonosporales</taxon>
        <taxon>Micromonosporaceae</taxon>
        <taxon>Micromonospora</taxon>
    </lineage>
</organism>
<dbReference type="EMBL" id="JBIRPU010000005">
    <property type="protein sequence ID" value="MFI0793128.1"/>
    <property type="molecule type" value="Genomic_DNA"/>
</dbReference>
<evidence type="ECO:0000313" key="1">
    <source>
        <dbReference type="EMBL" id="MFI0793128.1"/>
    </source>
</evidence>
<comment type="caution">
    <text evidence="1">The sequence shown here is derived from an EMBL/GenBank/DDBJ whole genome shotgun (WGS) entry which is preliminary data.</text>
</comment>
<gene>
    <name evidence="1" type="ORF">ACH4OY_10560</name>
</gene>
<proteinExistence type="predicted"/>
<sequence length="58" mass="5735">MGNIGPWRVTDGGTGAVLASGNGAGTITFPSTSLTTGTIEITSSTGTPRVAEFETYAG</sequence>
<accession>A0ABW7SHF1</accession>
<evidence type="ECO:0000313" key="2">
    <source>
        <dbReference type="Proteomes" id="UP001611075"/>
    </source>
</evidence>